<dbReference type="GO" id="GO:0042393">
    <property type="term" value="F:histone binding"/>
    <property type="evidence" value="ECO:0007669"/>
    <property type="project" value="TreeGrafter"/>
</dbReference>
<dbReference type="OrthoDB" id="7536094at2759"/>
<feature type="compositionally biased region" description="Low complexity" evidence="1">
    <location>
        <begin position="554"/>
        <end position="567"/>
    </location>
</feature>
<feature type="region of interest" description="Disordered" evidence="1">
    <location>
        <begin position="282"/>
        <end position="524"/>
    </location>
</feature>
<dbReference type="Proteomes" id="UP001152622">
    <property type="component" value="Chromosome 10"/>
</dbReference>
<comment type="caution">
    <text evidence="2">The sequence shown here is derived from an EMBL/GenBank/DDBJ whole genome shotgun (WGS) entry which is preliminary data.</text>
</comment>
<feature type="region of interest" description="Disordered" evidence="1">
    <location>
        <begin position="657"/>
        <end position="826"/>
    </location>
</feature>
<dbReference type="EMBL" id="JAINUF010000010">
    <property type="protein sequence ID" value="KAJ8348439.1"/>
    <property type="molecule type" value="Genomic_DNA"/>
</dbReference>
<dbReference type="InterPro" id="IPR003903">
    <property type="entry name" value="UIM_dom"/>
</dbReference>
<feature type="region of interest" description="Disordered" evidence="1">
    <location>
        <begin position="866"/>
        <end position="905"/>
    </location>
</feature>
<feature type="compositionally biased region" description="Polar residues" evidence="1">
    <location>
        <begin position="420"/>
        <end position="431"/>
    </location>
</feature>
<feature type="region of interest" description="Disordered" evidence="1">
    <location>
        <begin position="111"/>
        <end position="254"/>
    </location>
</feature>
<feature type="compositionally biased region" description="Low complexity" evidence="1">
    <location>
        <begin position="508"/>
        <end position="523"/>
    </location>
</feature>
<protein>
    <recommendedName>
        <fullName evidence="4">Ubiquitin interaction motif-containing protein 1</fullName>
    </recommendedName>
</protein>
<feature type="compositionally biased region" description="Basic and acidic residues" evidence="1">
    <location>
        <begin position="44"/>
        <end position="59"/>
    </location>
</feature>
<reference evidence="2" key="1">
    <citation type="journal article" date="2023" name="Science">
        <title>Genome structures resolve the early diversification of teleost fishes.</title>
        <authorList>
            <person name="Parey E."/>
            <person name="Louis A."/>
            <person name="Montfort J."/>
            <person name="Bouchez O."/>
            <person name="Roques C."/>
            <person name="Iampietro C."/>
            <person name="Lluch J."/>
            <person name="Castinel A."/>
            <person name="Donnadieu C."/>
            <person name="Desvignes T."/>
            <person name="Floi Bucao C."/>
            <person name="Jouanno E."/>
            <person name="Wen M."/>
            <person name="Mejri S."/>
            <person name="Dirks R."/>
            <person name="Jansen H."/>
            <person name="Henkel C."/>
            <person name="Chen W.J."/>
            <person name="Zahm M."/>
            <person name="Cabau C."/>
            <person name="Klopp C."/>
            <person name="Thompson A.W."/>
            <person name="Robinson-Rechavi M."/>
            <person name="Braasch I."/>
            <person name="Lecointre G."/>
            <person name="Bobe J."/>
            <person name="Postlethwait J.H."/>
            <person name="Berthelot C."/>
            <person name="Roest Crollius H."/>
            <person name="Guiguen Y."/>
        </authorList>
    </citation>
    <scope>NUCLEOTIDE SEQUENCE</scope>
    <source>
        <strain evidence="2">WJC10195</strain>
    </source>
</reference>
<dbReference type="PROSITE" id="PS50330">
    <property type="entry name" value="UIM"/>
    <property type="match status" value="2"/>
</dbReference>
<organism evidence="2 3">
    <name type="scientific">Synaphobranchus kaupii</name>
    <name type="common">Kaup's arrowtooth eel</name>
    <dbReference type="NCBI Taxonomy" id="118154"/>
    <lineage>
        <taxon>Eukaryota</taxon>
        <taxon>Metazoa</taxon>
        <taxon>Chordata</taxon>
        <taxon>Craniata</taxon>
        <taxon>Vertebrata</taxon>
        <taxon>Euteleostomi</taxon>
        <taxon>Actinopterygii</taxon>
        <taxon>Neopterygii</taxon>
        <taxon>Teleostei</taxon>
        <taxon>Anguilliformes</taxon>
        <taxon>Synaphobranchidae</taxon>
        <taxon>Synaphobranchus</taxon>
    </lineage>
</organism>
<dbReference type="PANTHER" id="PTHR15932">
    <property type="entry name" value="UBIQUITIN INTERACTION MOTIF-CONTAINING PROTEIN 1"/>
    <property type="match status" value="1"/>
</dbReference>
<dbReference type="CDD" id="cd20912">
    <property type="entry name" value="AIR_RAP80-like"/>
    <property type="match status" value="1"/>
</dbReference>
<evidence type="ECO:0000313" key="2">
    <source>
        <dbReference type="EMBL" id="KAJ8348439.1"/>
    </source>
</evidence>
<feature type="region of interest" description="Disordered" evidence="1">
    <location>
        <begin position="950"/>
        <end position="991"/>
    </location>
</feature>
<feature type="compositionally biased region" description="Acidic residues" evidence="1">
    <location>
        <begin position="662"/>
        <end position="686"/>
    </location>
</feature>
<dbReference type="GO" id="GO:0045739">
    <property type="term" value="P:positive regulation of DNA repair"/>
    <property type="evidence" value="ECO:0007669"/>
    <property type="project" value="TreeGrafter"/>
</dbReference>
<feature type="compositionally biased region" description="Polar residues" evidence="1">
    <location>
        <begin position="233"/>
        <end position="254"/>
    </location>
</feature>
<feature type="compositionally biased region" description="Basic and acidic residues" evidence="1">
    <location>
        <begin position="373"/>
        <end position="392"/>
    </location>
</feature>
<name>A0A9Q1F0F9_SYNKA</name>
<feature type="compositionally biased region" description="Polar residues" evidence="1">
    <location>
        <begin position="466"/>
        <end position="475"/>
    </location>
</feature>
<keyword evidence="3" id="KW-1185">Reference proteome</keyword>
<dbReference type="GO" id="GO:0006302">
    <property type="term" value="P:double-strand break repair"/>
    <property type="evidence" value="ECO:0007669"/>
    <property type="project" value="InterPro"/>
</dbReference>
<feature type="region of interest" description="Disordered" evidence="1">
    <location>
        <begin position="1"/>
        <end position="65"/>
    </location>
</feature>
<evidence type="ECO:0000256" key="1">
    <source>
        <dbReference type="SAM" id="MobiDB-lite"/>
    </source>
</evidence>
<dbReference type="InterPro" id="IPR038868">
    <property type="entry name" value="RAP80"/>
</dbReference>
<feature type="compositionally biased region" description="Acidic residues" evidence="1">
    <location>
        <begin position="761"/>
        <end position="773"/>
    </location>
</feature>
<dbReference type="GO" id="GO:0070530">
    <property type="term" value="F:K63-linked polyubiquitin modification-dependent protein binding"/>
    <property type="evidence" value="ECO:0007669"/>
    <property type="project" value="InterPro"/>
</dbReference>
<gene>
    <name evidence="2" type="ORF">SKAU_G00270280</name>
</gene>
<feature type="compositionally biased region" description="Polar residues" evidence="1">
    <location>
        <begin position="393"/>
        <end position="404"/>
    </location>
</feature>
<sequence>MPRKKRTRRRDTDDDGGTFPSKRRHAENKEPLVISDSENEEEEYKPTPREGRLRGKDGRTQATELTEEEMLDLAVRLSEKEAGNAALREQQEEEDIRLAIAQSLHANGMQTNSDKCESLPLVMTPVGGSQPSAGQSPTPAAESPVFPPRQKPLCLSLSKRKTGVSTEDQFPTATTVGVAQNRKLSDPLVHSPDPSETPPICTDTPISALPASAEVSTSQRKALGTDSKRESQDSSAVSYSQPGSSPVFPNSSSHKPVLCIEKLSQALEQDCHSTGFVLCSQKDPPELTQSSPQLSPEPPASPTFSCTDRREGGKGAQKSPETVAAAAFLPSGDKETSESPPHSKGHRLGSQDLSEWTPKLKLAPLTQRALFLEGEREDGNRDHGDSDQEQSKEQPCQTSGQSAPGVSEHTAGNAVPEALQTDQDFPNQMTLHWSDDEDDKEGREKKQECLSVARTHCPPRSHNAVCEQSSTSDSESLLRDGPGPVASPMFPRDVIRLKPRISGASRNPASPLSSLGPLSAPSAGVGGARCFRRKFTFRDMHAAASVAPSEQGEPSCSSGRGPRSGPSLQRQATPPKGQEGEGAVLYYWGVPFCPRGQNPDDYTQVILTQLEVYEKSLKSAQRGLLRKAEWGEPVLPGPLKRPFCRRSRLKRYRPARPLKNEEVEEEDEEEEPEVVEDTGEAAEEDERGGSQKGSEAGRGDGGCRSQDSEALEGPSQTLLEEQKSTLLLVPEEPPEKFPFLRRHILRDRSPDDSETQLLEDQKDEEQEEEEEGMCPETQLSEERPLDVNMESPAESQPRPESEVMDVVEEGSSQSPAAAGEEATMEVEVTEPEVQLCSERVECPICMRGFPLSQIEMHAAYCDGATEASVPEETSSQVKVLRKSSRRSEVIDDDQPGSSTSANRATPREKCYLCQGSFSVREYEGHVEACIRQKSTHSNQGAKSLLTALDRSEQKDSEAGPSHSSFRKNERSRSSAHPNADESGDGGGVAFAVSDSPIRAFTSISEATDCLVDFKRQYSAKPSQRAGRKRKFHR</sequence>
<proteinExistence type="predicted"/>
<feature type="compositionally biased region" description="Polar residues" evidence="1">
    <location>
        <begin position="163"/>
        <end position="178"/>
    </location>
</feature>
<feature type="region of interest" description="Disordered" evidence="1">
    <location>
        <begin position="543"/>
        <end position="579"/>
    </location>
</feature>
<evidence type="ECO:0000313" key="3">
    <source>
        <dbReference type="Proteomes" id="UP001152622"/>
    </source>
</evidence>
<evidence type="ECO:0008006" key="4">
    <source>
        <dbReference type="Google" id="ProtNLM"/>
    </source>
</evidence>
<feature type="compositionally biased region" description="Polar residues" evidence="1">
    <location>
        <begin position="127"/>
        <end position="138"/>
    </location>
</feature>
<dbReference type="Gene3D" id="6.10.250.1800">
    <property type="match status" value="1"/>
</dbReference>
<dbReference type="GO" id="GO:0070531">
    <property type="term" value="C:BRCA1-A complex"/>
    <property type="evidence" value="ECO:0007669"/>
    <property type="project" value="InterPro"/>
</dbReference>
<dbReference type="PANTHER" id="PTHR15932:SF2">
    <property type="entry name" value="BRCA1-A COMPLEX SUBUNIT RAP80"/>
    <property type="match status" value="1"/>
</dbReference>
<dbReference type="AlphaFoldDB" id="A0A9Q1F0F9"/>
<accession>A0A9Q1F0F9</accession>
<dbReference type="SMART" id="SM00726">
    <property type="entry name" value="UIM"/>
    <property type="match status" value="2"/>
</dbReference>